<evidence type="ECO:0000256" key="5">
    <source>
        <dbReference type="ARBA" id="ARBA00022737"/>
    </source>
</evidence>
<keyword evidence="5" id="KW-0677">Repeat</keyword>
<dbReference type="PANTHER" id="PTHR14344:SF3">
    <property type="entry name" value="WD REPEAT-CONTAINING PROTEIN 6"/>
    <property type="match status" value="1"/>
</dbReference>
<evidence type="ECO:0000256" key="1">
    <source>
        <dbReference type="ARBA" id="ARBA00004496"/>
    </source>
</evidence>
<dbReference type="AlphaFoldDB" id="A0AAW2Y280"/>
<comment type="caution">
    <text evidence="6">The sequence shown here is derived from an EMBL/GenBank/DDBJ whole genome shotgun (WGS) entry which is preliminary data.</text>
</comment>
<name>A0AAW2Y280_9LAMI</name>
<accession>A0AAW2Y280</accession>
<gene>
    <name evidence="6" type="ORF">Slati_0609400</name>
</gene>
<dbReference type="InterPro" id="IPR051973">
    <property type="entry name" value="tRNA_Anticodon_Mtase-Reg"/>
</dbReference>
<keyword evidence="3" id="KW-0853">WD repeat</keyword>
<reference evidence="6" key="1">
    <citation type="submission" date="2020-06" db="EMBL/GenBank/DDBJ databases">
        <authorList>
            <person name="Li T."/>
            <person name="Hu X."/>
            <person name="Zhang T."/>
            <person name="Song X."/>
            <person name="Zhang H."/>
            <person name="Dai N."/>
            <person name="Sheng W."/>
            <person name="Hou X."/>
            <person name="Wei L."/>
        </authorList>
    </citation>
    <scope>NUCLEOTIDE SEQUENCE</scope>
    <source>
        <strain evidence="6">KEN1</strain>
        <tissue evidence="6">Leaf</tissue>
    </source>
</reference>
<sequence length="96" mass="10620">MGESDQSQWQLLRRQYLGEISALCFLRLPAHLCSLPLLLAGTGSQILVYDLVSGKIIRSFPVFEGIRVHGISVEHFTNRCRVLPLLSGLLSLGKGE</sequence>
<dbReference type="GO" id="GO:0005737">
    <property type="term" value="C:cytoplasm"/>
    <property type="evidence" value="ECO:0007669"/>
    <property type="project" value="UniProtKB-SubCell"/>
</dbReference>
<dbReference type="GO" id="GO:0030488">
    <property type="term" value="P:tRNA methylation"/>
    <property type="evidence" value="ECO:0007669"/>
    <property type="project" value="TreeGrafter"/>
</dbReference>
<organism evidence="6">
    <name type="scientific">Sesamum latifolium</name>
    <dbReference type="NCBI Taxonomy" id="2727402"/>
    <lineage>
        <taxon>Eukaryota</taxon>
        <taxon>Viridiplantae</taxon>
        <taxon>Streptophyta</taxon>
        <taxon>Embryophyta</taxon>
        <taxon>Tracheophyta</taxon>
        <taxon>Spermatophyta</taxon>
        <taxon>Magnoliopsida</taxon>
        <taxon>eudicotyledons</taxon>
        <taxon>Gunneridae</taxon>
        <taxon>Pentapetalae</taxon>
        <taxon>asterids</taxon>
        <taxon>lamiids</taxon>
        <taxon>Lamiales</taxon>
        <taxon>Pedaliaceae</taxon>
        <taxon>Sesamum</taxon>
    </lineage>
</organism>
<dbReference type="PANTHER" id="PTHR14344">
    <property type="entry name" value="WD REPEAT PROTEIN"/>
    <property type="match status" value="1"/>
</dbReference>
<evidence type="ECO:0000256" key="2">
    <source>
        <dbReference type="ARBA" id="ARBA00022490"/>
    </source>
</evidence>
<keyword evidence="4" id="KW-0819">tRNA processing</keyword>
<evidence type="ECO:0000313" key="6">
    <source>
        <dbReference type="EMBL" id="KAL0459822.1"/>
    </source>
</evidence>
<comment type="subcellular location">
    <subcellularLocation>
        <location evidence="1">Cytoplasm</location>
    </subcellularLocation>
</comment>
<keyword evidence="2" id="KW-0963">Cytoplasm</keyword>
<evidence type="ECO:0000256" key="3">
    <source>
        <dbReference type="ARBA" id="ARBA00022574"/>
    </source>
</evidence>
<dbReference type="EMBL" id="JACGWN010000002">
    <property type="protein sequence ID" value="KAL0459822.1"/>
    <property type="molecule type" value="Genomic_DNA"/>
</dbReference>
<reference evidence="6" key="2">
    <citation type="journal article" date="2024" name="Plant">
        <title>Genomic evolution and insights into agronomic trait innovations of Sesamum species.</title>
        <authorList>
            <person name="Miao H."/>
            <person name="Wang L."/>
            <person name="Qu L."/>
            <person name="Liu H."/>
            <person name="Sun Y."/>
            <person name="Le M."/>
            <person name="Wang Q."/>
            <person name="Wei S."/>
            <person name="Zheng Y."/>
            <person name="Lin W."/>
            <person name="Duan Y."/>
            <person name="Cao H."/>
            <person name="Xiong S."/>
            <person name="Wang X."/>
            <person name="Wei L."/>
            <person name="Li C."/>
            <person name="Ma Q."/>
            <person name="Ju M."/>
            <person name="Zhao R."/>
            <person name="Li G."/>
            <person name="Mu C."/>
            <person name="Tian Q."/>
            <person name="Mei H."/>
            <person name="Zhang T."/>
            <person name="Gao T."/>
            <person name="Zhang H."/>
        </authorList>
    </citation>
    <scope>NUCLEOTIDE SEQUENCE</scope>
    <source>
        <strain evidence="6">KEN1</strain>
    </source>
</reference>
<protein>
    <submittedName>
        <fullName evidence="6">Uncharacterized protein</fullName>
    </submittedName>
</protein>
<proteinExistence type="predicted"/>
<evidence type="ECO:0000256" key="4">
    <source>
        <dbReference type="ARBA" id="ARBA00022694"/>
    </source>
</evidence>